<gene>
    <name evidence="2" type="ORF">GCM10009039_30320</name>
</gene>
<feature type="region of interest" description="Disordered" evidence="1">
    <location>
        <begin position="85"/>
        <end position="104"/>
    </location>
</feature>
<keyword evidence="3" id="KW-1185">Reference proteome</keyword>
<organism evidence="2 3">
    <name type="scientific">Halocalculus aciditolerans</name>
    <dbReference type="NCBI Taxonomy" id="1383812"/>
    <lineage>
        <taxon>Archaea</taxon>
        <taxon>Methanobacteriati</taxon>
        <taxon>Methanobacteriota</taxon>
        <taxon>Stenosarchaea group</taxon>
        <taxon>Halobacteria</taxon>
        <taxon>Halobacteriales</taxon>
        <taxon>Halobacteriaceae</taxon>
        <taxon>Halocalculus</taxon>
    </lineage>
</organism>
<name>A0A830FAE5_9EURY</name>
<accession>A0A830FAE5</accession>
<reference evidence="2" key="1">
    <citation type="journal article" date="2014" name="Int. J. Syst. Evol. Microbiol.">
        <title>Complete genome sequence of Corynebacterium casei LMG S-19264T (=DSM 44701T), isolated from a smear-ripened cheese.</title>
        <authorList>
            <consortium name="US DOE Joint Genome Institute (JGI-PGF)"/>
            <person name="Walter F."/>
            <person name="Albersmeier A."/>
            <person name="Kalinowski J."/>
            <person name="Ruckert C."/>
        </authorList>
    </citation>
    <scope>NUCLEOTIDE SEQUENCE</scope>
    <source>
        <strain evidence="2">JCM 19596</strain>
    </source>
</reference>
<evidence type="ECO:0000313" key="3">
    <source>
        <dbReference type="Proteomes" id="UP000607197"/>
    </source>
</evidence>
<evidence type="ECO:0000313" key="2">
    <source>
        <dbReference type="EMBL" id="GGL70210.1"/>
    </source>
</evidence>
<dbReference type="RefSeq" id="WP_188980442.1">
    <property type="nucleotide sequence ID" value="NZ_BMPG01000005.1"/>
</dbReference>
<reference evidence="2" key="2">
    <citation type="submission" date="2020-09" db="EMBL/GenBank/DDBJ databases">
        <authorList>
            <person name="Sun Q."/>
            <person name="Ohkuma M."/>
        </authorList>
    </citation>
    <scope>NUCLEOTIDE SEQUENCE</scope>
    <source>
        <strain evidence="2">JCM 19596</strain>
    </source>
</reference>
<dbReference type="AlphaFoldDB" id="A0A830FAE5"/>
<sequence>MSDEHRDVHVHADLNAVEHKLAANLPADEVAFWTVNGMPRQTGAGARIVFSTNDRVVAEGEIVDVVDGRIWFDGLEETDGEVIPAIQPPTRGFKYGPAVQEGSP</sequence>
<dbReference type="OrthoDB" id="199364at2157"/>
<comment type="caution">
    <text evidence="2">The sequence shown here is derived from an EMBL/GenBank/DDBJ whole genome shotgun (WGS) entry which is preliminary data.</text>
</comment>
<dbReference type="EMBL" id="BMPG01000005">
    <property type="protein sequence ID" value="GGL70210.1"/>
    <property type="molecule type" value="Genomic_DNA"/>
</dbReference>
<proteinExistence type="predicted"/>
<dbReference type="Proteomes" id="UP000607197">
    <property type="component" value="Unassembled WGS sequence"/>
</dbReference>
<protein>
    <submittedName>
        <fullName evidence="2">Uncharacterized protein</fullName>
    </submittedName>
</protein>
<evidence type="ECO:0000256" key="1">
    <source>
        <dbReference type="SAM" id="MobiDB-lite"/>
    </source>
</evidence>